<gene>
    <name evidence="2" type="ORF">G2W53_041422</name>
</gene>
<dbReference type="AlphaFoldDB" id="A0A834W1D0"/>
<dbReference type="Proteomes" id="UP000634136">
    <property type="component" value="Unassembled WGS sequence"/>
</dbReference>
<organism evidence="2 3">
    <name type="scientific">Senna tora</name>
    <dbReference type="NCBI Taxonomy" id="362788"/>
    <lineage>
        <taxon>Eukaryota</taxon>
        <taxon>Viridiplantae</taxon>
        <taxon>Streptophyta</taxon>
        <taxon>Embryophyta</taxon>
        <taxon>Tracheophyta</taxon>
        <taxon>Spermatophyta</taxon>
        <taxon>Magnoliopsida</taxon>
        <taxon>eudicotyledons</taxon>
        <taxon>Gunneridae</taxon>
        <taxon>Pentapetalae</taxon>
        <taxon>rosids</taxon>
        <taxon>fabids</taxon>
        <taxon>Fabales</taxon>
        <taxon>Fabaceae</taxon>
        <taxon>Caesalpinioideae</taxon>
        <taxon>Cassia clade</taxon>
        <taxon>Senna</taxon>
    </lineage>
</organism>
<sequence length="270" mass="31235">MAWDERGSCLNIFRTTNRDRISETFWKYEAKALMRKNIHEVRGKCLVAQVSETSQLELYLRNQVDLMFELESSWHRRNVDLVLTYFGKVHEVPVKSLVSQLSKTGRFALCLRNRVDLMFELESSWGGRSVDLVLTYSKREIHEVRDKSHVAREEGGSCLNIFWTRNRGRISELFMKYEAKALLRNGAQAKELCSSNKRCTRPREQIGSHGNTIAEQHSARAEKQEIWVGKVTEVGLGRARQRRNREAALNDPRTAGLWQSSPTAHKTVDR</sequence>
<accession>A0A834W1D0</accession>
<feature type="region of interest" description="Disordered" evidence="1">
    <location>
        <begin position="242"/>
        <end position="270"/>
    </location>
</feature>
<evidence type="ECO:0000313" key="3">
    <source>
        <dbReference type="Proteomes" id="UP000634136"/>
    </source>
</evidence>
<protein>
    <submittedName>
        <fullName evidence="2">Uncharacterized protein</fullName>
    </submittedName>
</protein>
<reference evidence="2" key="1">
    <citation type="submission" date="2020-09" db="EMBL/GenBank/DDBJ databases">
        <title>Genome-Enabled Discovery of Anthraquinone Biosynthesis in Senna tora.</title>
        <authorList>
            <person name="Kang S.-H."/>
            <person name="Pandey R.P."/>
            <person name="Lee C.-M."/>
            <person name="Sim J.-S."/>
            <person name="Jeong J.-T."/>
            <person name="Choi B.-S."/>
            <person name="Jung M."/>
            <person name="Ginzburg D."/>
            <person name="Zhao K."/>
            <person name="Won S.Y."/>
            <person name="Oh T.-J."/>
            <person name="Yu Y."/>
            <person name="Kim N.-H."/>
            <person name="Lee O.R."/>
            <person name="Lee T.-H."/>
            <person name="Bashyal P."/>
            <person name="Kim T.-S."/>
            <person name="Lee W.-H."/>
            <person name="Kawkins C."/>
            <person name="Kim C.-K."/>
            <person name="Kim J.S."/>
            <person name="Ahn B.O."/>
            <person name="Rhee S.Y."/>
            <person name="Sohng J.K."/>
        </authorList>
    </citation>
    <scope>NUCLEOTIDE SEQUENCE</scope>
    <source>
        <tissue evidence="2">Leaf</tissue>
    </source>
</reference>
<evidence type="ECO:0000256" key="1">
    <source>
        <dbReference type="SAM" id="MobiDB-lite"/>
    </source>
</evidence>
<name>A0A834W1D0_9FABA</name>
<evidence type="ECO:0000313" key="2">
    <source>
        <dbReference type="EMBL" id="KAF7802311.1"/>
    </source>
</evidence>
<comment type="caution">
    <text evidence="2">The sequence shown here is derived from an EMBL/GenBank/DDBJ whole genome shotgun (WGS) entry which is preliminary data.</text>
</comment>
<proteinExistence type="predicted"/>
<keyword evidence="3" id="KW-1185">Reference proteome</keyword>
<dbReference type="EMBL" id="JAAIUW010000013">
    <property type="protein sequence ID" value="KAF7802311.1"/>
    <property type="molecule type" value="Genomic_DNA"/>
</dbReference>